<dbReference type="AlphaFoldDB" id="A0A9W6LEC4"/>
<evidence type="ECO:0000313" key="2">
    <source>
        <dbReference type="EMBL" id="GLI39900.1"/>
    </source>
</evidence>
<protein>
    <submittedName>
        <fullName evidence="2">Uncharacterized protein</fullName>
    </submittedName>
</protein>
<comment type="caution">
    <text evidence="2">The sequence shown here is derived from an EMBL/GenBank/DDBJ whole genome shotgun (WGS) entry which is preliminary data.</text>
</comment>
<evidence type="ECO:0000256" key="1">
    <source>
        <dbReference type="SAM" id="MobiDB-lite"/>
    </source>
</evidence>
<proteinExistence type="predicted"/>
<name>A0A9W6LEC4_9BACT</name>
<organism evidence="2 3">
    <name type="scientific">Geobacter hydrogenophilus</name>
    <dbReference type="NCBI Taxonomy" id="40983"/>
    <lineage>
        <taxon>Bacteria</taxon>
        <taxon>Pseudomonadati</taxon>
        <taxon>Thermodesulfobacteriota</taxon>
        <taxon>Desulfuromonadia</taxon>
        <taxon>Geobacterales</taxon>
        <taxon>Geobacteraceae</taxon>
        <taxon>Geobacter</taxon>
    </lineage>
</organism>
<sequence>MRSSIPPALPEPADSALASSAVSPAEDVHRHRATMKTKEGEAALAASPSFVLSCAVTINTKRSCVGLSQSTKGPPSIPPTL</sequence>
<dbReference type="Proteomes" id="UP001144352">
    <property type="component" value="Unassembled WGS sequence"/>
</dbReference>
<dbReference type="EMBL" id="BSDS01000002">
    <property type="protein sequence ID" value="GLI39900.1"/>
    <property type="molecule type" value="Genomic_DNA"/>
</dbReference>
<gene>
    <name evidence="2" type="ORF">GHYDROH2_34010</name>
</gene>
<evidence type="ECO:0000313" key="3">
    <source>
        <dbReference type="Proteomes" id="UP001144352"/>
    </source>
</evidence>
<accession>A0A9W6LEC4</accession>
<keyword evidence="3" id="KW-1185">Reference proteome</keyword>
<reference evidence="2" key="1">
    <citation type="submission" date="2022-12" db="EMBL/GenBank/DDBJ databases">
        <title>Reference genome sequencing for broad-spectrum identification of bacterial and archaeal isolates by mass spectrometry.</title>
        <authorList>
            <person name="Sekiguchi Y."/>
            <person name="Tourlousse D.M."/>
        </authorList>
    </citation>
    <scope>NUCLEOTIDE SEQUENCE</scope>
    <source>
        <strain evidence="2">H2</strain>
    </source>
</reference>
<feature type="region of interest" description="Disordered" evidence="1">
    <location>
        <begin position="1"/>
        <end position="36"/>
    </location>
</feature>